<evidence type="ECO:0000313" key="2">
    <source>
        <dbReference type="Proteomes" id="UP000287171"/>
    </source>
</evidence>
<accession>A0A402B4Q9</accession>
<name>A0A402B4Q9_9CHLR</name>
<evidence type="ECO:0008006" key="3">
    <source>
        <dbReference type="Google" id="ProtNLM"/>
    </source>
</evidence>
<comment type="caution">
    <text evidence="1">The sequence shown here is derived from an EMBL/GenBank/DDBJ whole genome shotgun (WGS) entry which is preliminary data.</text>
</comment>
<dbReference type="RefSeq" id="WP_126626811.1">
    <property type="nucleotide sequence ID" value="NZ_BIFT01000001.1"/>
</dbReference>
<dbReference type="OrthoDB" id="5196431at2"/>
<dbReference type="InterPro" id="IPR009061">
    <property type="entry name" value="DNA-bd_dom_put_sf"/>
</dbReference>
<gene>
    <name evidence="1" type="ORF">KDA_18230</name>
</gene>
<organism evidence="1 2">
    <name type="scientific">Dictyobacter alpinus</name>
    <dbReference type="NCBI Taxonomy" id="2014873"/>
    <lineage>
        <taxon>Bacteria</taxon>
        <taxon>Bacillati</taxon>
        <taxon>Chloroflexota</taxon>
        <taxon>Ktedonobacteria</taxon>
        <taxon>Ktedonobacterales</taxon>
        <taxon>Dictyobacteraceae</taxon>
        <taxon>Dictyobacter</taxon>
    </lineage>
</organism>
<keyword evidence="2" id="KW-1185">Reference proteome</keyword>
<proteinExistence type="predicted"/>
<evidence type="ECO:0000313" key="1">
    <source>
        <dbReference type="EMBL" id="GCE26339.1"/>
    </source>
</evidence>
<dbReference type="SUPFAM" id="SSF46955">
    <property type="entry name" value="Putative DNA-binding domain"/>
    <property type="match status" value="1"/>
</dbReference>
<protein>
    <recommendedName>
        <fullName evidence="3">Helix-turn-helix domain-containing protein</fullName>
    </recommendedName>
</protein>
<dbReference type="AlphaFoldDB" id="A0A402B4Q9"/>
<sequence length="65" mass="7474">MSLLPLKDAAKAIGVPYNSVWHHYKLGRIPTQKVGRYRLIDPAVLQTLLLAYGYQQKRMNTQPNH</sequence>
<dbReference type="EMBL" id="BIFT01000001">
    <property type="protein sequence ID" value="GCE26339.1"/>
    <property type="molecule type" value="Genomic_DNA"/>
</dbReference>
<dbReference type="Proteomes" id="UP000287171">
    <property type="component" value="Unassembled WGS sequence"/>
</dbReference>
<reference evidence="2" key="1">
    <citation type="submission" date="2018-12" db="EMBL/GenBank/DDBJ databases">
        <title>Tengunoibacter tsumagoiensis gen. nov., sp. nov., Dictyobacter kobayashii sp. nov., D. alpinus sp. nov., and D. joshuensis sp. nov. and description of Dictyobacteraceae fam. nov. within the order Ktedonobacterales isolated from Tengu-no-mugimeshi.</title>
        <authorList>
            <person name="Wang C.M."/>
            <person name="Zheng Y."/>
            <person name="Sakai Y."/>
            <person name="Toyoda A."/>
            <person name="Minakuchi Y."/>
            <person name="Abe K."/>
            <person name="Yokota A."/>
            <person name="Yabe S."/>
        </authorList>
    </citation>
    <scope>NUCLEOTIDE SEQUENCE [LARGE SCALE GENOMIC DNA]</scope>
    <source>
        <strain evidence="2">Uno16</strain>
    </source>
</reference>